<reference evidence="1" key="1">
    <citation type="submission" date="2023-07" db="EMBL/GenBank/DDBJ databases">
        <title>Black Yeasts Isolated from many extreme environments.</title>
        <authorList>
            <person name="Coleine C."/>
            <person name="Stajich J.E."/>
            <person name="Selbmann L."/>
        </authorList>
    </citation>
    <scope>NUCLEOTIDE SEQUENCE</scope>
    <source>
        <strain evidence="1">CCFEE 5714</strain>
    </source>
</reference>
<name>A0ACC3N5Q3_9PEZI</name>
<organism evidence="1 2">
    <name type="scientific">Vermiconidia calcicola</name>
    <dbReference type="NCBI Taxonomy" id="1690605"/>
    <lineage>
        <taxon>Eukaryota</taxon>
        <taxon>Fungi</taxon>
        <taxon>Dikarya</taxon>
        <taxon>Ascomycota</taxon>
        <taxon>Pezizomycotina</taxon>
        <taxon>Dothideomycetes</taxon>
        <taxon>Dothideomycetidae</taxon>
        <taxon>Mycosphaerellales</taxon>
        <taxon>Extremaceae</taxon>
        <taxon>Vermiconidia</taxon>
    </lineage>
</organism>
<accession>A0ACC3N5Q3</accession>
<evidence type="ECO:0000313" key="1">
    <source>
        <dbReference type="EMBL" id="KAK3710320.1"/>
    </source>
</evidence>
<comment type="caution">
    <text evidence="1">The sequence shown here is derived from an EMBL/GenBank/DDBJ whole genome shotgun (WGS) entry which is preliminary data.</text>
</comment>
<dbReference type="EMBL" id="JAUTXU010000085">
    <property type="protein sequence ID" value="KAK3710320.1"/>
    <property type="molecule type" value="Genomic_DNA"/>
</dbReference>
<sequence>MPTLDQSGPSSSHPKRKHTEPEPGRETTSKRPRVTNLPGNDTPFEHPVLAYSPKEHQAADVALDYLFALDPNHKLFHRNVEDVLDWIGNEKYLVTSLQTALDTMVTQTKKKGEDIGDGERQNHIVKRLKEGWANKVMQYLATSLDGEYGEFATRHVTFNAFEKTNRYKIELRITPVYQVEDSDKDDDDEDGDDEIKKEEPNADAQGSGNASDDEIREDSGVRFDDHTPVTEEAAPRSHDSEATQNRQHSEIIESARTIPRVRGPAVRYPQVASPENYVSIDLHSKLHGTLSCPADAKVGPELEAIVRSGPHSSGLLGVSKYGRTIWILEYANPQLAVSATTARIELQGATFELCPFIRQPAHFFVSRKLPDNLDYQAAVEGMSSLFSTGRIRVQWGLGRKERSGRNGTLLVQFERWTDIEYFYLDVPQAKRGPWRASFNGCHKRDECKIFSGRT</sequence>
<gene>
    <name evidence="1" type="ORF">LTR37_010386</name>
</gene>
<keyword evidence="2" id="KW-1185">Reference proteome</keyword>
<dbReference type="Proteomes" id="UP001281147">
    <property type="component" value="Unassembled WGS sequence"/>
</dbReference>
<evidence type="ECO:0000313" key="2">
    <source>
        <dbReference type="Proteomes" id="UP001281147"/>
    </source>
</evidence>
<protein>
    <submittedName>
        <fullName evidence="1">Uncharacterized protein</fullName>
    </submittedName>
</protein>
<proteinExistence type="predicted"/>